<dbReference type="HOGENOM" id="CLU_349491_0_0_1"/>
<organism evidence="3 4">
    <name type="scientific">Bipolaris oryzae ATCC 44560</name>
    <dbReference type="NCBI Taxonomy" id="930090"/>
    <lineage>
        <taxon>Eukaryota</taxon>
        <taxon>Fungi</taxon>
        <taxon>Dikarya</taxon>
        <taxon>Ascomycota</taxon>
        <taxon>Pezizomycotina</taxon>
        <taxon>Dothideomycetes</taxon>
        <taxon>Pleosporomycetidae</taxon>
        <taxon>Pleosporales</taxon>
        <taxon>Pleosporineae</taxon>
        <taxon>Pleosporaceae</taxon>
        <taxon>Bipolaris</taxon>
    </lineage>
</organism>
<dbReference type="KEGG" id="bor:COCMIDRAFT_101076"/>
<protein>
    <recommendedName>
        <fullName evidence="2">Protein kinase domain-containing protein</fullName>
    </recommendedName>
</protein>
<sequence>MDQINNTKEFLPTPENSPRPLRSRAQRYNPGLISTRLNYDVESFPGGPHITIKEDNGYLRPINENDFRKSPSSDASTVRKVEDLGFSAAAATFDFESIKEDGRRALKRLLKERKPFFNTSNSPKTARFESILREQFEKSLKDSEPDAGEYLPLDMFRKIFNPESIMLLLQERYHSASEDELLEKFQDIISENPKETRTRILGILVAIEQLSHFEEFIDLEIWDNDLPFRESRESTPNPKSRILDGWSRNERLLFYENQRVFFVPFFDIHENGVCSYELDRGTRLPWLSIETKSTGGTGLVHQVEIHPSHHNFSKSGSTENPKFALKEIDASEQRAYRKELHALEKTCAHAQTENHLIKLLLTFQHGNTFYLLFEWADGNLQQFWDKNTFIERTPSNELWAAQQCLGLARAVSRIHGLSSWHEIRRKRKRSNSIESQNQDKSEWGRHGDIKPENILWFEEHGTLRRHLVISDLGLARYHTEFSKSLVPRALIDGITWGYRAPEVDFRESISQKYDIFSLGCVFLEFCVWYLQGSQHVVDFGFEREDQDEPLFDDVKKDQFFCMKGDGSTIEDACLKECVQDRLSELKEGTNFTKGMAGVIEERMLRCNPSERSRIDLIRVDLQHLVATLKISLIEQSPQDWPQLSPSPNLSPLSDTNNALRRYSSHLTLDSREEILSIERSDKNGAISPRSEQTQPGDYEQDEDHSDCDEIFMEPMTTATEPAVEGKLLQPEVQEVSVTPSSYSIAEPQATQEPQEPPTTQKQTIHFGGDQVIPNRLSKTTRFRHARTKSKQWARETWSGVRGVWK</sequence>
<evidence type="ECO:0000313" key="4">
    <source>
        <dbReference type="Proteomes" id="UP000054032"/>
    </source>
</evidence>
<keyword evidence="4" id="KW-1185">Reference proteome</keyword>
<dbReference type="eggNOG" id="ENOG502SNVD">
    <property type="taxonomic scope" value="Eukaryota"/>
</dbReference>
<dbReference type="Gene3D" id="1.10.510.10">
    <property type="entry name" value="Transferase(Phosphotransferase) domain 1"/>
    <property type="match status" value="1"/>
</dbReference>
<accession>W6Z0A9</accession>
<feature type="region of interest" description="Disordered" evidence="1">
    <location>
        <begin position="1"/>
        <end position="24"/>
    </location>
</feature>
<dbReference type="Proteomes" id="UP000054032">
    <property type="component" value="Unassembled WGS sequence"/>
</dbReference>
<feature type="region of interest" description="Disordered" evidence="1">
    <location>
        <begin position="677"/>
        <end position="704"/>
    </location>
</feature>
<dbReference type="STRING" id="930090.W6Z0A9"/>
<feature type="region of interest" description="Disordered" evidence="1">
    <location>
        <begin position="733"/>
        <end position="764"/>
    </location>
</feature>
<dbReference type="RefSeq" id="XP_007690141.1">
    <property type="nucleotide sequence ID" value="XM_007691951.1"/>
</dbReference>
<evidence type="ECO:0000256" key="1">
    <source>
        <dbReference type="SAM" id="MobiDB-lite"/>
    </source>
</evidence>
<dbReference type="EMBL" id="KI964032">
    <property type="protein sequence ID" value="EUC43335.1"/>
    <property type="molecule type" value="Genomic_DNA"/>
</dbReference>
<dbReference type="CDD" id="cd00180">
    <property type="entry name" value="PKc"/>
    <property type="match status" value="1"/>
</dbReference>
<dbReference type="SMART" id="SM00220">
    <property type="entry name" value="S_TKc"/>
    <property type="match status" value="1"/>
</dbReference>
<dbReference type="InterPro" id="IPR011009">
    <property type="entry name" value="Kinase-like_dom_sf"/>
</dbReference>
<evidence type="ECO:0000313" key="3">
    <source>
        <dbReference type="EMBL" id="EUC43335.1"/>
    </source>
</evidence>
<proteinExistence type="predicted"/>
<evidence type="ECO:0000259" key="2">
    <source>
        <dbReference type="PROSITE" id="PS50011"/>
    </source>
</evidence>
<reference evidence="3 4" key="1">
    <citation type="journal article" date="2013" name="PLoS Genet.">
        <title>Comparative genome structure, secondary metabolite, and effector coding capacity across Cochliobolus pathogens.</title>
        <authorList>
            <person name="Condon B.J."/>
            <person name="Leng Y."/>
            <person name="Wu D."/>
            <person name="Bushley K.E."/>
            <person name="Ohm R.A."/>
            <person name="Otillar R."/>
            <person name="Martin J."/>
            <person name="Schackwitz W."/>
            <person name="Grimwood J."/>
            <person name="MohdZainudin N."/>
            <person name="Xue C."/>
            <person name="Wang R."/>
            <person name="Manning V.A."/>
            <person name="Dhillon B."/>
            <person name="Tu Z.J."/>
            <person name="Steffenson B.J."/>
            <person name="Salamov A."/>
            <person name="Sun H."/>
            <person name="Lowry S."/>
            <person name="LaButti K."/>
            <person name="Han J."/>
            <person name="Copeland A."/>
            <person name="Lindquist E."/>
            <person name="Barry K."/>
            <person name="Schmutz J."/>
            <person name="Baker S.E."/>
            <person name="Ciuffetti L.M."/>
            <person name="Grigoriev I.V."/>
            <person name="Zhong S."/>
            <person name="Turgeon B.G."/>
        </authorList>
    </citation>
    <scope>NUCLEOTIDE SEQUENCE [LARGE SCALE GENOMIC DNA]</scope>
    <source>
        <strain evidence="3 4">ATCC 44560</strain>
    </source>
</reference>
<name>W6Z0A9_COCMI</name>
<dbReference type="OrthoDB" id="1046782at2759"/>
<dbReference type="InterPro" id="IPR000719">
    <property type="entry name" value="Prot_kinase_dom"/>
</dbReference>
<feature type="compositionally biased region" description="Low complexity" evidence="1">
    <location>
        <begin position="745"/>
        <end position="760"/>
    </location>
</feature>
<dbReference type="PANTHER" id="PTHR24359">
    <property type="entry name" value="SERINE/THREONINE-PROTEIN KINASE SBK1"/>
    <property type="match status" value="1"/>
</dbReference>
<dbReference type="GO" id="GO:0005524">
    <property type="term" value="F:ATP binding"/>
    <property type="evidence" value="ECO:0007669"/>
    <property type="project" value="InterPro"/>
</dbReference>
<dbReference type="SUPFAM" id="SSF56112">
    <property type="entry name" value="Protein kinase-like (PK-like)"/>
    <property type="match status" value="1"/>
</dbReference>
<gene>
    <name evidence="3" type="ORF">COCMIDRAFT_101076</name>
</gene>
<dbReference type="AlphaFoldDB" id="W6Z0A9"/>
<dbReference type="PROSITE" id="PS50011">
    <property type="entry name" value="PROTEIN_KINASE_DOM"/>
    <property type="match status" value="1"/>
</dbReference>
<dbReference type="Pfam" id="PF00069">
    <property type="entry name" value="Pkinase"/>
    <property type="match status" value="1"/>
</dbReference>
<feature type="compositionally biased region" description="Low complexity" evidence="1">
    <location>
        <begin position="641"/>
        <end position="653"/>
    </location>
</feature>
<dbReference type="GO" id="GO:0004674">
    <property type="term" value="F:protein serine/threonine kinase activity"/>
    <property type="evidence" value="ECO:0007669"/>
    <property type="project" value="TreeGrafter"/>
</dbReference>
<dbReference type="PANTHER" id="PTHR24359:SF37">
    <property type="entry name" value="PROTEIN KINASE DOMAIN-CONTAINING PROTEIN"/>
    <property type="match status" value="1"/>
</dbReference>
<feature type="region of interest" description="Disordered" evidence="1">
    <location>
        <begin position="637"/>
        <end position="656"/>
    </location>
</feature>
<feature type="domain" description="Protein kinase" evidence="2">
    <location>
        <begin position="286"/>
        <end position="626"/>
    </location>
</feature>
<dbReference type="GeneID" id="19117799"/>